<evidence type="ECO:0000313" key="3">
    <source>
        <dbReference type="Proteomes" id="UP000616114"/>
    </source>
</evidence>
<name>A0A8J2TZU0_9MICO</name>
<reference evidence="2" key="2">
    <citation type="submission" date="2020-09" db="EMBL/GenBank/DDBJ databases">
        <authorList>
            <person name="Sun Q."/>
            <person name="Zhou Y."/>
        </authorList>
    </citation>
    <scope>NUCLEOTIDE SEQUENCE</scope>
    <source>
        <strain evidence="2">CGMCC 1.12785</strain>
    </source>
</reference>
<evidence type="ECO:0000256" key="1">
    <source>
        <dbReference type="SAM" id="Phobius"/>
    </source>
</evidence>
<feature type="transmembrane region" description="Helical" evidence="1">
    <location>
        <begin position="47"/>
        <end position="68"/>
    </location>
</feature>
<gene>
    <name evidence="2" type="ORF">GCM10011333_26170</name>
</gene>
<reference evidence="2" key="1">
    <citation type="journal article" date="2014" name="Int. J. Syst. Evol. Microbiol.">
        <title>Complete genome sequence of Corynebacterium casei LMG S-19264T (=DSM 44701T), isolated from a smear-ripened cheese.</title>
        <authorList>
            <consortium name="US DOE Joint Genome Institute (JGI-PGF)"/>
            <person name="Walter F."/>
            <person name="Albersmeier A."/>
            <person name="Kalinowski J."/>
            <person name="Ruckert C."/>
        </authorList>
    </citation>
    <scope>NUCLEOTIDE SEQUENCE</scope>
    <source>
        <strain evidence="2">CGMCC 1.12785</strain>
    </source>
</reference>
<keyword evidence="3" id="KW-1185">Reference proteome</keyword>
<sequence length="73" mass="7967">MDMRFRGPRTARGWISVGIILVVLIIGLWPVIALFNTTALPLGIPALMLWSIFILFATTAAMVIINVITGDRG</sequence>
<evidence type="ECO:0000313" key="2">
    <source>
        <dbReference type="EMBL" id="GGA21908.1"/>
    </source>
</evidence>
<keyword evidence="1" id="KW-1133">Transmembrane helix</keyword>
<organism evidence="2 3">
    <name type="scientific">Sediminivirga luteola</name>
    <dbReference type="NCBI Taxonomy" id="1774748"/>
    <lineage>
        <taxon>Bacteria</taxon>
        <taxon>Bacillati</taxon>
        <taxon>Actinomycetota</taxon>
        <taxon>Actinomycetes</taxon>
        <taxon>Micrococcales</taxon>
        <taxon>Brevibacteriaceae</taxon>
        <taxon>Sediminivirga</taxon>
    </lineage>
</organism>
<dbReference type="AlphaFoldDB" id="A0A8J2TZU0"/>
<keyword evidence="1" id="KW-0812">Transmembrane</keyword>
<keyword evidence="1" id="KW-0472">Membrane</keyword>
<proteinExistence type="predicted"/>
<dbReference type="EMBL" id="BMFY01000012">
    <property type="protein sequence ID" value="GGA21908.1"/>
    <property type="molecule type" value="Genomic_DNA"/>
</dbReference>
<feature type="transmembrane region" description="Helical" evidence="1">
    <location>
        <begin position="12"/>
        <end position="35"/>
    </location>
</feature>
<protein>
    <submittedName>
        <fullName evidence="2">Uncharacterized protein</fullName>
    </submittedName>
</protein>
<dbReference type="Proteomes" id="UP000616114">
    <property type="component" value="Unassembled WGS sequence"/>
</dbReference>
<comment type="caution">
    <text evidence="2">The sequence shown here is derived from an EMBL/GenBank/DDBJ whole genome shotgun (WGS) entry which is preliminary data.</text>
</comment>
<accession>A0A8J2TZU0</accession>